<dbReference type="GO" id="GO:0004519">
    <property type="term" value="F:endonuclease activity"/>
    <property type="evidence" value="ECO:0007669"/>
    <property type="project" value="UniProtKB-KW"/>
</dbReference>
<feature type="domain" description="CRISPR type III-associated protein" evidence="9">
    <location>
        <begin position="12"/>
        <end position="224"/>
    </location>
</feature>
<protein>
    <recommendedName>
        <fullName evidence="2">CRISPR system Cms endoribonuclease Csm3</fullName>
    </recommendedName>
    <alternativeName>
        <fullName evidence="8">CRISPR type III A-associated RAMP protein Csm3</fullName>
    </alternativeName>
</protein>
<evidence type="ECO:0000256" key="5">
    <source>
        <dbReference type="ARBA" id="ARBA00022801"/>
    </source>
</evidence>
<proteinExistence type="inferred from homology"/>
<comment type="similarity">
    <text evidence="1">Belongs to the CRISPR-associated Csm3 family.</text>
</comment>
<evidence type="ECO:0000256" key="8">
    <source>
        <dbReference type="ARBA" id="ARBA00033183"/>
    </source>
</evidence>
<dbReference type="GO" id="GO:0016787">
    <property type="term" value="F:hydrolase activity"/>
    <property type="evidence" value="ECO:0007669"/>
    <property type="project" value="UniProtKB-KW"/>
</dbReference>
<evidence type="ECO:0000256" key="7">
    <source>
        <dbReference type="ARBA" id="ARBA00023118"/>
    </source>
</evidence>
<dbReference type="InterPro" id="IPR052216">
    <property type="entry name" value="CRISPR_Csm3_endoribonuclease"/>
</dbReference>
<dbReference type="PANTHER" id="PTHR35579:SF3">
    <property type="entry name" value="CRISPR SYSTEM CMS ENDORIBONUCLEASE CSM3"/>
    <property type="match status" value="1"/>
</dbReference>
<name>A0A1W1WSL4_9BACT</name>
<dbReference type="InterPro" id="IPR005537">
    <property type="entry name" value="RAMP_III_fam"/>
</dbReference>
<evidence type="ECO:0000313" key="11">
    <source>
        <dbReference type="Proteomes" id="UP000192602"/>
    </source>
</evidence>
<dbReference type="PANTHER" id="PTHR35579">
    <property type="entry name" value="CRISPR SYSTEM CMS ENDORIBONUCLEASE CSM3"/>
    <property type="match status" value="1"/>
</dbReference>
<keyword evidence="7" id="KW-0051">Antiviral defense</keyword>
<dbReference type="AlphaFoldDB" id="A0A1W1WSL4"/>
<sequence length="258" mass="29084">MKLQEIKQISGKIKVLTGLHIGAGNDEIKIGGIDTPVIKNPITNEPYIPGSSIKGKMRTLLEWRLGTIVDGSPTKVNKPTEDKKDDKWIYEDDKKLKNFKIIAKIFGNGATIKNEDIAKDIGPTKVSFYDCYLTKESKEQLMSVNALTESKYEIIIDRFSGTVRRGGLRQIERVPAGAEFEFYLTYMVFNEDDKNNFNYLALGMKLLELTALGGNSSRGYGKVEFFDIEGIDEKFLDNKKLIDIKEIEKELGLGNENN</sequence>
<dbReference type="Proteomes" id="UP000192602">
    <property type="component" value="Unassembled WGS sequence"/>
</dbReference>
<keyword evidence="6" id="KW-0694">RNA-binding</keyword>
<dbReference type="GO" id="GO:0003723">
    <property type="term" value="F:RNA binding"/>
    <property type="evidence" value="ECO:0007669"/>
    <property type="project" value="UniProtKB-KW"/>
</dbReference>
<gene>
    <name evidence="10" type="ORF">SAMN05660197_1000</name>
</gene>
<dbReference type="Pfam" id="PF03787">
    <property type="entry name" value="RAMPs"/>
    <property type="match status" value="1"/>
</dbReference>
<evidence type="ECO:0000259" key="9">
    <source>
        <dbReference type="Pfam" id="PF03787"/>
    </source>
</evidence>
<dbReference type="EMBL" id="FWWZ01000001">
    <property type="protein sequence ID" value="SMC09195.1"/>
    <property type="molecule type" value="Genomic_DNA"/>
</dbReference>
<evidence type="ECO:0000256" key="6">
    <source>
        <dbReference type="ARBA" id="ARBA00022884"/>
    </source>
</evidence>
<keyword evidence="3" id="KW-0540">Nuclease</keyword>
<keyword evidence="5" id="KW-0378">Hydrolase</keyword>
<evidence type="ECO:0000313" key="10">
    <source>
        <dbReference type="EMBL" id="SMC09195.1"/>
    </source>
</evidence>
<keyword evidence="4" id="KW-0255">Endonuclease</keyword>
<dbReference type="STRING" id="1069081.SAMN05660197_1000"/>
<evidence type="ECO:0000256" key="4">
    <source>
        <dbReference type="ARBA" id="ARBA00022759"/>
    </source>
</evidence>
<keyword evidence="11" id="KW-1185">Reference proteome</keyword>
<dbReference type="OrthoDB" id="9789361at2"/>
<accession>A0A1W1WSL4</accession>
<dbReference type="InterPro" id="IPR013412">
    <property type="entry name" value="CRISPR-assoc_RAMP_Csm3"/>
</dbReference>
<dbReference type="GO" id="GO:0051607">
    <property type="term" value="P:defense response to virus"/>
    <property type="evidence" value="ECO:0007669"/>
    <property type="project" value="UniProtKB-KW"/>
</dbReference>
<evidence type="ECO:0000256" key="2">
    <source>
        <dbReference type="ARBA" id="ARBA00022150"/>
    </source>
</evidence>
<evidence type="ECO:0000256" key="3">
    <source>
        <dbReference type="ARBA" id="ARBA00022722"/>
    </source>
</evidence>
<organism evidence="10 11">
    <name type="scientific">Nitratiruptor tergarcus DSM 16512</name>
    <dbReference type="NCBI Taxonomy" id="1069081"/>
    <lineage>
        <taxon>Bacteria</taxon>
        <taxon>Pseudomonadati</taxon>
        <taxon>Campylobacterota</taxon>
        <taxon>Epsilonproteobacteria</taxon>
        <taxon>Nautiliales</taxon>
        <taxon>Nitratiruptoraceae</taxon>
        <taxon>Nitratiruptor</taxon>
    </lineage>
</organism>
<evidence type="ECO:0000256" key="1">
    <source>
        <dbReference type="ARBA" id="ARBA00006342"/>
    </source>
</evidence>
<dbReference type="RefSeq" id="WP_084275434.1">
    <property type="nucleotide sequence ID" value="NZ_AP026671.1"/>
</dbReference>
<dbReference type="NCBIfam" id="TIGR02582">
    <property type="entry name" value="cas7_TM1809"/>
    <property type="match status" value="1"/>
</dbReference>
<reference evidence="11" key="1">
    <citation type="submission" date="2017-04" db="EMBL/GenBank/DDBJ databases">
        <authorList>
            <person name="Varghese N."/>
            <person name="Submissions S."/>
        </authorList>
    </citation>
    <scope>NUCLEOTIDE SEQUENCE [LARGE SCALE GENOMIC DNA]</scope>
    <source>
        <strain evidence="11">DSM 16512</strain>
    </source>
</reference>